<organism evidence="3 4">
    <name type="scientific">Menidia menidia</name>
    <name type="common">Atlantic silverside</name>
    <dbReference type="NCBI Taxonomy" id="238744"/>
    <lineage>
        <taxon>Eukaryota</taxon>
        <taxon>Metazoa</taxon>
        <taxon>Chordata</taxon>
        <taxon>Craniata</taxon>
        <taxon>Vertebrata</taxon>
        <taxon>Euteleostomi</taxon>
        <taxon>Actinopterygii</taxon>
        <taxon>Neopterygii</taxon>
        <taxon>Teleostei</taxon>
        <taxon>Neoteleostei</taxon>
        <taxon>Acanthomorphata</taxon>
        <taxon>Ovalentaria</taxon>
        <taxon>Atherinomorphae</taxon>
        <taxon>Atheriniformes</taxon>
        <taxon>Atherinopsidae</taxon>
        <taxon>Menidiinae</taxon>
        <taxon>Menidia</taxon>
    </lineage>
</organism>
<name>A0A8S4BCA8_9TELE</name>
<feature type="domain" description="BBS7 beta-propeller" evidence="2">
    <location>
        <begin position="11"/>
        <end position="270"/>
    </location>
</feature>
<dbReference type="OrthoDB" id="414590at2759"/>
<dbReference type="InterPro" id="IPR036322">
    <property type="entry name" value="WD40_repeat_dom_sf"/>
</dbReference>
<dbReference type="PANTHER" id="PTHR16074">
    <property type="entry name" value="BARDET-BIEDL SYNDROME 7 PROTEIN"/>
    <property type="match status" value="1"/>
</dbReference>
<gene>
    <name evidence="3" type="ORF">MMEN_LOCUS15626</name>
</gene>
<proteinExistence type="predicted"/>
<dbReference type="GO" id="GO:0043005">
    <property type="term" value="C:neuron projection"/>
    <property type="evidence" value="ECO:0007669"/>
    <property type="project" value="TreeGrafter"/>
</dbReference>
<dbReference type="Proteomes" id="UP000677803">
    <property type="component" value="Unassembled WGS sequence"/>
</dbReference>
<dbReference type="AlphaFoldDB" id="A0A8S4BCA8"/>
<dbReference type="EMBL" id="CAJRST010026446">
    <property type="protein sequence ID" value="CAG5962172.1"/>
    <property type="molecule type" value="Genomic_DNA"/>
</dbReference>
<dbReference type="Pfam" id="PF23743">
    <property type="entry name" value="Beta-prop_BBS7"/>
    <property type="match status" value="1"/>
</dbReference>
<accession>A0A8S4BCA8</accession>
<dbReference type="InterPro" id="IPR056332">
    <property type="entry name" value="Beta-prop_BBS7"/>
</dbReference>
<evidence type="ECO:0000313" key="4">
    <source>
        <dbReference type="Proteomes" id="UP000677803"/>
    </source>
</evidence>
<keyword evidence="4" id="KW-1185">Reference proteome</keyword>
<dbReference type="Pfam" id="PF23349">
    <property type="entry name" value="BBS7_hp"/>
    <property type="match status" value="1"/>
</dbReference>
<dbReference type="PANTHER" id="PTHR16074:SF4">
    <property type="entry name" value="BARDET-BIEDL SYNDROME 7 PROTEIN"/>
    <property type="match status" value="1"/>
</dbReference>
<protein>
    <submittedName>
        <fullName evidence="3">(Atlantic silverside) hypothetical protein</fullName>
    </submittedName>
</protein>
<evidence type="ECO:0000313" key="3">
    <source>
        <dbReference type="EMBL" id="CAG5962172.1"/>
    </source>
</evidence>
<evidence type="ECO:0000259" key="1">
    <source>
        <dbReference type="Pfam" id="PF23349"/>
    </source>
</evidence>
<dbReference type="GO" id="GO:0060271">
    <property type="term" value="P:cilium assembly"/>
    <property type="evidence" value="ECO:0007669"/>
    <property type="project" value="TreeGrafter"/>
</dbReference>
<dbReference type="InterPro" id="IPR056335">
    <property type="entry name" value="BBS7_hairpin"/>
</dbReference>
<reference evidence="3" key="1">
    <citation type="submission" date="2021-05" db="EMBL/GenBank/DDBJ databases">
        <authorList>
            <person name="Tigano A."/>
        </authorList>
    </citation>
    <scope>NUCLEOTIDE SEQUENCE</scope>
</reference>
<dbReference type="SUPFAM" id="SSF50978">
    <property type="entry name" value="WD40 repeat-like"/>
    <property type="match status" value="1"/>
</dbReference>
<dbReference type="GO" id="GO:0005930">
    <property type="term" value="C:axoneme"/>
    <property type="evidence" value="ECO:0007669"/>
    <property type="project" value="TreeGrafter"/>
</dbReference>
<evidence type="ECO:0000259" key="2">
    <source>
        <dbReference type="Pfam" id="PF23743"/>
    </source>
</evidence>
<dbReference type="GO" id="GO:0036064">
    <property type="term" value="C:ciliary basal body"/>
    <property type="evidence" value="ECO:0007669"/>
    <property type="project" value="TreeGrafter"/>
</dbReference>
<comment type="caution">
    <text evidence="3">The sequence shown here is derived from an EMBL/GenBank/DDBJ whole genome shotgun (WGS) entry which is preliminary data.</text>
</comment>
<dbReference type="GO" id="GO:0008104">
    <property type="term" value="P:intracellular protein localization"/>
    <property type="evidence" value="ECO:0007669"/>
    <property type="project" value="TreeGrafter"/>
</dbReference>
<sequence length="439" mass="48579">MQVGVTSQKTMRLLPALGKKATQKVAIADHDGILTCFGMKKGEAVPVFKTLPGQKIVRMDLGGAAGTSQEKIFVCSGSQVRGFTKKGKQFLTFEANLTESINAMHVSGSDLFVCASYIYNHYCDCKDQDYFLSGDKINDITCLSSEKLSRPVPVLACQDRVLRVLQGSKLAYDIEVPGPPSVLELYNKEGADEVIYGTTDGKIGLIQIDESSAATKWEIDNDKRKGGILCIDTFDIIGDGVQDVLVGRDDGTVEVYSVDGSGEAITFYFHNTFLGTQLEATYCKGEGHFKSDNISTISILSDVLSKEATKKKINLNISYDISEDSVSHTLRMIHPKLESQLLLARKVQLIDALKELQVHEGNADFLIPEYRSILDESADLLEEYKKQPAHLERLYGMITDLFIDKFKFKGQNVKSKVSSLLEILNNYDLNSLLDFFSEA</sequence>
<dbReference type="GO" id="GO:0016020">
    <property type="term" value="C:membrane"/>
    <property type="evidence" value="ECO:0007669"/>
    <property type="project" value="TreeGrafter"/>
</dbReference>
<dbReference type="GO" id="GO:0034464">
    <property type="term" value="C:BBSome"/>
    <property type="evidence" value="ECO:0007669"/>
    <property type="project" value="TreeGrafter"/>
</dbReference>
<feature type="domain" description="BBS7 helical hairpin" evidence="1">
    <location>
        <begin position="323"/>
        <end position="436"/>
    </location>
</feature>